<evidence type="ECO:0000256" key="3">
    <source>
        <dbReference type="ARBA" id="ARBA00023211"/>
    </source>
</evidence>
<dbReference type="PANTHER" id="PTHR31225">
    <property type="entry name" value="OS04G0344100 PROTEIN-RELATED"/>
    <property type="match status" value="1"/>
</dbReference>
<dbReference type="PANTHER" id="PTHR31225:SF242">
    <property type="entry name" value="TERPENOID SYNTHASE 9"/>
    <property type="match status" value="1"/>
</dbReference>
<evidence type="ECO:0000313" key="9">
    <source>
        <dbReference type="Proteomes" id="UP000712281"/>
    </source>
</evidence>
<keyword evidence="2" id="KW-0460">Magnesium</keyword>
<dbReference type="Pfam" id="PF01397">
    <property type="entry name" value="Terpene_synth"/>
    <property type="match status" value="1"/>
</dbReference>
<dbReference type="InterPro" id="IPR008949">
    <property type="entry name" value="Isoprenoid_synthase_dom_sf"/>
</dbReference>
<evidence type="ECO:0000256" key="2">
    <source>
        <dbReference type="ARBA" id="ARBA00022842"/>
    </source>
</evidence>
<dbReference type="GO" id="GO:0000287">
    <property type="term" value="F:magnesium ion binding"/>
    <property type="evidence" value="ECO:0007669"/>
    <property type="project" value="InterPro"/>
</dbReference>
<dbReference type="Pfam" id="PF03936">
    <property type="entry name" value="Terpene_synth_C"/>
    <property type="match status" value="1"/>
</dbReference>
<evidence type="ECO:0008006" key="10">
    <source>
        <dbReference type="Google" id="ProtNLM"/>
    </source>
</evidence>
<organism evidence="8 9">
    <name type="scientific">Brassica cretica</name>
    <name type="common">Mustard</name>
    <dbReference type="NCBI Taxonomy" id="69181"/>
    <lineage>
        <taxon>Eukaryota</taxon>
        <taxon>Viridiplantae</taxon>
        <taxon>Streptophyta</taxon>
        <taxon>Embryophyta</taxon>
        <taxon>Tracheophyta</taxon>
        <taxon>Spermatophyta</taxon>
        <taxon>Magnoliopsida</taxon>
        <taxon>eudicotyledons</taxon>
        <taxon>Gunneridae</taxon>
        <taxon>Pentapetalae</taxon>
        <taxon>rosids</taxon>
        <taxon>malvids</taxon>
        <taxon>Brassicales</taxon>
        <taxon>Brassicaceae</taxon>
        <taxon>Brassiceae</taxon>
        <taxon>Brassica</taxon>
    </lineage>
</organism>
<dbReference type="AlphaFoldDB" id="A0A8S9G0F3"/>
<keyword evidence="3" id="KW-0464">Manganese</keyword>
<dbReference type="InterPro" id="IPR005630">
    <property type="entry name" value="Terpene_synthase_metal-bd"/>
</dbReference>
<accession>A0A8S9G0F3</accession>
<sequence>MSFPGKPPKLVPLKATTNTLASKDKEKNRKFKKLAPSEWGHQFVDAHVDVSLFTSWPVDLGGATYVLVYRCIEDMKSIQIHIFVKEIDSLGREIKALKPKVEDLFLSSSGVNSTKKNIFFIYLLVSLGLAYHFEAEIEENLKEGFQMIEEMLSGEDDLHTVSIIFWVFRTYGHNVSSDVFRRFKGDNGKFKEYLTEDAKGILSLYEAAHMGTMRDYILDEALSFAMSCLETLVATGTCQPHLSRRIQNALGQPQHKNAEILVAREYIRFYEQEEDSDKTLLKFSKLNFKFLQLQYLQELKDLSKWYKEKEFESKLPPYYRDRLVELHLVTLPFFEPKYSRVRIMVTKLFVVQIILDDTCDRYASLREVESLGNAIERYSIYT</sequence>
<evidence type="ECO:0000313" key="8">
    <source>
        <dbReference type="EMBL" id="KAF2538784.1"/>
    </source>
</evidence>
<dbReference type="EMBL" id="QGKW02002228">
    <property type="protein sequence ID" value="KAF2538784.1"/>
    <property type="molecule type" value="Genomic_DNA"/>
</dbReference>
<evidence type="ECO:0000256" key="4">
    <source>
        <dbReference type="ARBA" id="ARBA00023239"/>
    </source>
</evidence>
<dbReference type="SUPFAM" id="SSF48576">
    <property type="entry name" value="Terpenoid synthases"/>
    <property type="match status" value="1"/>
</dbReference>
<dbReference type="GO" id="GO:0010333">
    <property type="term" value="F:terpene synthase activity"/>
    <property type="evidence" value="ECO:0007669"/>
    <property type="project" value="InterPro"/>
</dbReference>
<dbReference type="SUPFAM" id="SSF48239">
    <property type="entry name" value="Terpenoid cyclases/Protein prenyltransferases"/>
    <property type="match status" value="1"/>
</dbReference>
<dbReference type="InterPro" id="IPR036965">
    <property type="entry name" value="Terpene_synth_N_sf"/>
</dbReference>
<keyword evidence="1" id="KW-0479">Metal-binding</keyword>
<feature type="domain" description="Terpene synthase N-terminal" evidence="6">
    <location>
        <begin position="85"/>
        <end position="250"/>
    </location>
</feature>
<evidence type="ECO:0000256" key="5">
    <source>
        <dbReference type="ARBA" id="ARBA00038405"/>
    </source>
</evidence>
<dbReference type="GO" id="GO:0016114">
    <property type="term" value="P:terpenoid biosynthetic process"/>
    <property type="evidence" value="ECO:0007669"/>
    <property type="project" value="InterPro"/>
</dbReference>
<protein>
    <recommendedName>
        <fullName evidence="10">Terpene synthase N-terminal domain-containing protein</fullName>
    </recommendedName>
</protein>
<dbReference type="Proteomes" id="UP000712281">
    <property type="component" value="Unassembled WGS sequence"/>
</dbReference>
<dbReference type="InterPro" id="IPR008930">
    <property type="entry name" value="Terpenoid_cyclase/PrenylTrfase"/>
</dbReference>
<comment type="caution">
    <text evidence="8">The sequence shown here is derived from an EMBL/GenBank/DDBJ whole genome shotgun (WGS) entry which is preliminary data.</text>
</comment>
<evidence type="ECO:0000259" key="6">
    <source>
        <dbReference type="Pfam" id="PF01397"/>
    </source>
</evidence>
<name>A0A8S9G0F3_BRACR</name>
<dbReference type="FunFam" id="1.50.10.130:FF:000001">
    <property type="entry name" value="Isoprene synthase, chloroplastic"/>
    <property type="match status" value="1"/>
</dbReference>
<dbReference type="Gene3D" id="1.10.600.10">
    <property type="entry name" value="Farnesyl Diphosphate Synthase"/>
    <property type="match status" value="1"/>
</dbReference>
<keyword evidence="4" id="KW-0456">Lyase</keyword>
<evidence type="ECO:0000256" key="1">
    <source>
        <dbReference type="ARBA" id="ARBA00022723"/>
    </source>
</evidence>
<dbReference type="InterPro" id="IPR050148">
    <property type="entry name" value="Terpene_synthase-like"/>
</dbReference>
<gene>
    <name evidence="8" type="ORF">F2Q68_00019913</name>
</gene>
<feature type="domain" description="Terpene synthase metal-binding" evidence="7">
    <location>
        <begin position="307"/>
        <end position="379"/>
    </location>
</feature>
<evidence type="ECO:0000259" key="7">
    <source>
        <dbReference type="Pfam" id="PF03936"/>
    </source>
</evidence>
<proteinExistence type="inferred from homology"/>
<dbReference type="Gene3D" id="1.50.10.130">
    <property type="entry name" value="Terpene synthase, N-terminal domain"/>
    <property type="match status" value="1"/>
</dbReference>
<comment type="similarity">
    <text evidence="5">Belongs to the terpene synthase family. Tpsa subfamily.</text>
</comment>
<dbReference type="InterPro" id="IPR001906">
    <property type="entry name" value="Terpene_synth_N"/>
</dbReference>
<reference evidence="8" key="1">
    <citation type="submission" date="2019-12" db="EMBL/GenBank/DDBJ databases">
        <title>Genome sequencing and annotation of Brassica cretica.</title>
        <authorList>
            <person name="Studholme D.J."/>
            <person name="Sarris P.F."/>
        </authorList>
    </citation>
    <scope>NUCLEOTIDE SEQUENCE</scope>
    <source>
        <strain evidence="8">PFS-001/15</strain>
        <tissue evidence="8">Leaf</tissue>
    </source>
</reference>